<keyword evidence="5" id="KW-1185">Reference proteome</keyword>
<evidence type="ECO:0000313" key="6">
    <source>
        <dbReference type="Proteomes" id="UP000616769"/>
    </source>
</evidence>
<dbReference type="VEuPathDB" id="VectorBase:SSCA008162"/>
<feature type="compositionally biased region" description="Polar residues" evidence="1">
    <location>
        <begin position="45"/>
        <end position="54"/>
    </location>
</feature>
<dbReference type="Proteomes" id="UP000070412">
    <property type="component" value="Unassembled WGS sequence"/>
</dbReference>
<reference evidence="4" key="4">
    <citation type="submission" date="2022-06" db="UniProtKB">
        <authorList>
            <consortium name="EnsemblMetazoa"/>
        </authorList>
    </citation>
    <scope>IDENTIFICATION</scope>
</reference>
<name>A0A131ZVF2_SARSC</name>
<proteinExistence type="predicted"/>
<evidence type="ECO:0000313" key="2">
    <source>
        <dbReference type="EMBL" id="KAF7488530.1"/>
    </source>
</evidence>
<protein>
    <submittedName>
        <fullName evidence="3 4">Uncharacterized protein</fullName>
    </submittedName>
</protein>
<evidence type="ECO:0000256" key="1">
    <source>
        <dbReference type="SAM" id="MobiDB-lite"/>
    </source>
</evidence>
<dbReference type="EMBL" id="WVUK01000066">
    <property type="protein sequence ID" value="KAF7488530.1"/>
    <property type="molecule type" value="Genomic_DNA"/>
</dbReference>
<sequence length="233" mass="26566">MASRKSESSNVISHSTPNRSLRSANRNNGCKSLPSLSKSSRTRMNKSSNENKQANICDDIDNDHGLSRTHNSLIKSDDRVVLFQSKHQSLTVNASNNLSPFMGKINEGKSTNLQMMLEAHDNRVQLRNLDHQHTCIAALSDAIFTTDQGSIISKKIAQEIIEEFHCLPPPNDHFYPIIRFDAKKNPRVEFHFQNSFSPFHIMEEIVAIDYDIINTSKLIYSFIFELYQQSKLQ</sequence>
<organism evidence="3 6">
    <name type="scientific">Sarcoptes scabiei</name>
    <name type="common">Itch mite</name>
    <name type="synonym">Acarus scabiei</name>
    <dbReference type="NCBI Taxonomy" id="52283"/>
    <lineage>
        <taxon>Eukaryota</taxon>
        <taxon>Metazoa</taxon>
        <taxon>Ecdysozoa</taxon>
        <taxon>Arthropoda</taxon>
        <taxon>Chelicerata</taxon>
        <taxon>Arachnida</taxon>
        <taxon>Acari</taxon>
        <taxon>Acariformes</taxon>
        <taxon>Sarcoptiformes</taxon>
        <taxon>Astigmata</taxon>
        <taxon>Psoroptidia</taxon>
        <taxon>Sarcoptoidea</taxon>
        <taxon>Sarcoptidae</taxon>
        <taxon>Sarcoptinae</taxon>
        <taxon>Sarcoptes</taxon>
    </lineage>
</organism>
<dbReference type="EnsemblMetazoa" id="SSS_983s_mrna">
    <property type="protein sequence ID" value="KAF7488530.1"/>
    <property type="gene ID" value="SSS_983"/>
</dbReference>
<reference evidence="2" key="3">
    <citation type="submission" date="2020-01" db="EMBL/GenBank/DDBJ databases">
        <authorList>
            <person name="Korhonen P.K.K."/>
            <person name="Guangxu M.G."/>
            <person name="Wang T.W."/>
            <person name="Stroehlein A.J.S."/>
            <person name="Young N.D."/>
            <person name="Ang C.-S.A."/>
            <person name="Fernando D.W.F."/>
            <person name="Lu H.L."/>
            <person name="Taylor S.T."/>
            <person name="Ehtesham M.E.M."/>
            <person name="Najaraj S.H.N."/>
            <person name="Harsha G.H.G."/>
            <person name="Madugundu A.M."/>
            <person name="Renuse S.R."/>
            <person name="Holt D.H."/>
            <person name="Pandey A.P."/>
            <person name="Papenfuss A.P."/>
            <person name="Gasser R.B.G."/>
            <person name="Fischer K.F."/>
        </authorList>
    </citation>
    <scope>NUCLEOTIDE SEQUENCE</scope>
    <source>
        <strain evidence="2">SSS_KF_BRIS2020</strain>
    </source>
</reference>
<evidence type="ECO:0000313" key="3">
    <source>
        <dbReference type="EMBL" id="KPM02677.1"/>
    </source>
</evidence>
<gene>
    <name evidence="3" type="ORF">QR98_0010950</name>
    <name evidence="2" type="ORF">SSS_983</name>
</gene>
<feature type="region of interest" description="Disordered" evidence="1">
    <location>
        <begin position="1"/>
        <end position="58"/>
    </location>
</feature>
<evidence type="ECO:0000313" key="5">
    <source>
        <dbReference type="Proteomes" id="UP000070412"/>
    </source>
</evidence>
<reference evidence="3 6" key="1">
    <citation type="journal article" date="2015" name="Parasit. Vectors">
        <title>Draft genome of the scabies mite.</title>
        <authorList>
            <person name="Rider S.D.Jr."/>
            <person name="Morgan M.S."/>
            <person name="Arlian L.G."/>
        </authorList>
    </citation>
    <scope>NUCLEOTIDE SEQUENCE [LARGE SCALE GENOMIC DNA]</scope>
    <source>
        <strain evidence="3">Arlian Lab</strain>
    </source>
</reference>
<evidence type="ECO:0000313" key="4">
    <source>
        <dbReference type="EnsemblMetazoa" id="KAF7488530.1"/>
    </source>
</evidence>
<accession>A0A131ZVF2</accession>
<reference evidence="5" key="2">
    <citation type="journal article" date="2020" name="PLoS Negl. Trop. Dis.">
        <title>High-quality nuclear genome for Sarcoptes scabiei-A critical resource for a neglected parasite.</title>
        <authorList>
            <person name="Korhonen P.K."/>
            <person name="Gasser R.B."/>
            <person name="Ma G."/>
            <person name="Wang T."/>
            <person name="Stroehlein A.J."/>
            <person name="Young N.D."/>
            <person name="Ang C.S."/>
            <person name="Fernando D.D."/>
            <person name="Lu H.C."/>
            <person name="Taylor S."/>
            <person name="Reynolds S.L."/>
            <person name="Mofiz E."/>
            <person name="Najaraj S.H."/>
            <person name="Gowda H."/>
            <person name="Madugundu A."/>
            <person name="Renuse S."/>
            <person name="Holt D."/>
            <person name="Pandey A."/>
            <person name="Papenfuss A.T."/>
            <person name="Fischer K."/>
        </authorList>
    </citation>
    <scope>NUCLEOTIDE SEQUENCE [LARGE SCALE GENOMIC DNA]</scope>
</reference>
<dbReference type="Proteomes" id="UP000616769">
    <property type="component" value="Unassembled WGS sequence"/>
</dbReference>
<dbReference type="EMBL" id="JXLN01002597">
    <property type="protein sequence ID" value="KPM02677.1"/>
    <property type="molecule type" value="Genomic_DNA"/>
</dbReference>
<feature type="compositionally biased region" description="Polar residues" evidence="1">
    <location>
        <begin position="8"/>
        <end position="39"/>
    </location>
</feature>
<dbReference type="AlphaFoldDB" id="A0A131ZVF2"/>